<accession>A0ABR8MW14</accession>
<protein>
    <submittedName>
        <fullName evidence="1">Uncharacterized protein</fullName>
    </submittedName>
</protein>
<name>A0ABR8MW14_9BACL</name>
<comment type="caution">
    <text evidence="1">The sequence shown here is derived from an EMBL/GenBank/DDBJ whole genome shotgun (WGS) entry which is preliminary data.</text>
</comment>
<dbReference type="Proteomes" id="UP000609346">
    <property type="component" value="Unassembled WGS sequence"/>
</dbReference>
<sequence>MIFINTIYVHIRHWAFWWGVHGFTNKSCNDEITLYSDQEKTNRVAYFDLWTLPCLIHHLNEELSDNESYEDNKYLEDIQAFIHGDKKMDYSYLYPKDDGDAEYQVKHSGPMNEQGHKPTYIYVWSKLTEAWDMESIAEHVQILARHFLQMEVGRVVFLDQPTYEETQVVYEEECARFGVRF</sequence>
<proteinExistence type="predicted"/>
<evidence type="ECO:0000313" key="2">
    <source>
        <dbReference type="Proteomes" id="UP000609346"/>
    </source>
</evidence>
<organism evidence="1 2">
    <name type="scientific">Paenibacillus terricola</name>
    <dbReference type="NCBI Taxonomy" id="2763503"/>
    <lineage>
        <taxon>Bacteria</taxon>
        <taxon>Bacillati</taxon>
        <taxon>Bacillota</taxon>
        <taxon>Bacilli</taxon>
        <taxon>Bacillales</taxon>
        <taxon>Paenibacillaceae</taxon>
        <taxon>Paenibacillus</taxon>
    </lineage>
</organism>
<reference evidence="1 2" key="1">
    <citation type="submission" date="2020-09" db="EMBL/GenBank/DDBJ databases">
        <title>Paenibacillus sp. strain PR3 16S rRNA gene Genome sequencing and assembly.</title>
        <authorList>
            <person name="Kim J."/>
        </authorList>
    </citation>
    <scope>NUCLEOTIDE SEQUENCE [LARGE SCALE GENOMIC DNA]</scope>
    <source>
        <strain evidence="1 2">PR3</strain>
    </source>
</reference>
<evidence type="ECO:0000313" key="1">
    <source>
        <dbReference type="EMBL" id="MBD3919456.1"/>
    </source>
</evidence>
<gene>
    <name evidence="1" type="ORF">H8B09_11890</name>
</gene>
<keyword evidence="2" id="KW-1185">Reference proteome</keyword>
<dbReference type="EMBL" id="JACXZA010000002">
    <property type="protein sequence ID" value="MBD3919456.1"/>
    <property type="molecule type" value="Genomic_DNA"/>
</dbReference>
<dbReference type="RefSeq" id="WP_191203696.1">
    <property type="nucleotide sequence ID" value="NZ_JACXZA010000002.1"/>
</dbReference>